<dbReference type="Proteomes" id="UP001597112">
    <property type="component" value="Unassembled WGS sequence"/>
</dbReference>
<evidence type="ECO:0008006" key="3">
    <source>
        <dbReference type="Google" id="ProtNLM"/>
    </source>
</evidence>
<dbReference type="EMBL" id="JBHTKA010000003">
    <property type="protein sequence ID" value="MFD0999742.1"/>
    <property type="molecule type" value="Genomic_DNA"/>
</dbReference>
<comment type="caution">
    <text evidence="1">The sequence shown here is derived from an EMBL/GenBank/DDBJ whole genome shotgun (WGS) entry which is preliminary data.</text>
</comment>
<organism evidence="1 2">
    <name type="scientific">Ohtaekwangia kribbensis</name>
    <dbReference type="NCBI Taxonomy" id="688913"/>
    <lineage>
        <taxon>Bacteria</taxon>
        <taxon>Pseudomonadati</taxon>
        <taxon>Bacteroidota</taxon>
        <taxon>Cytophagia</taxon>
        <taxon>Cytophagales</taxon>
        <taxon>Fulvivirgaceae</taxon>
        <taxon>Ohtaekwangia</taxon>
    </lineage>
</organism>
<accession>A0ABW3K0Z8</accession>
<evidence type="ECO:0000313" key="2">
    <source>
        <dbReference type="Proteomes" id="UP001597112"/>
    </source>
</evidence>
<reference evidence="2" key="1">
    <citation type="journal article" date="2019" name="Int. J. Syst. Evol. Microbiol.">
        <title>The Global Catalogue of Microorganisms (GCM) 10K type strain sequencing project: providing services to taxonomists for standard genome sequencing and annotation.</title>
        <authorList>
            <consortium name="The Broad Institute Genomics Platform"/>
            <consortium name="The Broad Institute Genome Sequencing Center for Infectious Disease"/>
            <person name="Wu L."/>
            <person name="Ma J."/>
        </authorList>
    </citation>
    <scope>NUCLEOTIDE SEQUENCE [LARGE SCALE GENOMIC DNA]</scope>
    <source>
        <strain evidence="2">CCUG 58938</strain>
    </source>
</reference>
<evidence type="ECO:0000313" key="1">
    <source>
        <dbReference type="EMBL" id="MFD0999742.1"/>
    </source>
</evidence>
<sequence length="244" mass="27943">MNFTERYKNGETATVYSDITSLGQAAFTEQYYMDIEGVVTETMPRTAYNLEITYHELLSMGYNFNKEAQYSFDIPLNKPVANAPKLITQLEKAVEPIGFVPLSLQLFYRKVGSCNFAWDYTTDENSLWEGSDPVQIAPLDDVIEQVTDEYWLEDLNDSDDKPYLKLSADYLHKDNISGGPAYGIKITPYRSIDSYLLNEVHQTSFIDYLRTIFENCGFGRTQHLGNVASFKHFCNNVKPKLLKI</sequence>
<dbReference type="RefSeq" id="WP_377578708.1">
    <property type="nucleotide sequence ID" value="NZ_JBHTKA010000003.1"/>
</dbReference>
<proteinExistence type="predicted"/>
<name>A0ABW3K0Z8_9BACT</name>
<gene>
    <name evidence="1" type="ORF">ACFQ21_10505</name>
</gene>
<protein>
    <recommendedName>
        <fullName evidence="3">Knr4/Smi1-like domain-containing protein</fullName>
    </recommendedName>
</protein>
<keyword evidence="2" id="KW-1185">Reference proteome</keyword>